<evidence type="ECO:0000256" key="4">
    <source>
        <dbReference type="ARBA" id="ARBA00022746"/>
    </source>
</evidence>
<feature type="domain" description="Lycopene cyclase" evidence="9">
    <location>
        <begin position="8"/>
        <end position="94"/>
    </location>
</feature>
<dbReference type="GO" id="GO:0045436">
    <property type="term" value="F:lycopene beta cyclase activity"/>
    <property type="evidence" value="ECO:0007669"/>
    <property type="project" value="UniProtKB-ARBA"/>
</dbReference>
<evidence type="ECO:0000256" key="7">
    <source>
        <dbReference type="ARBA" id="ARBA00023235"/>
    </source>
</evidence>
<comment type="subcellular location">
    <subcellularLocation>
        <location evidence="1">Membrane</location>
        <topology evidence="1">Multi-pass membrane protein</topology>
    </subcellularLocation>
</comment>
<proteinExistence type="predicted"/>
<dbReference type="RefSeq" id="WP_188835643.1">
    <property type="nucleotide sequence ID" value="NZ_BMHI01000001.1"/>
</dbReference>
<dbReference type="GO" id="GO:0016020">
    <property type="term" value="C:membrane"/>
    <property type="evidence" value="ECO:0007669"/>
    <property type="project" value="UniProtKB-SubCell"/>
</dbReference>
<keyword evidence="3 8" id="KW-0812">Transmembrane</keyword>
<accession>A0A916WQQ8</accession>
<evidence type="ECO:0000256" key="5">
    <source>
        <dbReference type="ARBA" id="ARBA00022989"/>
    </source>
</evidence>
<feature type="transmembrane region" description="Helical" evidence="8">
    <location>
        <begin position="79"/>
        <end position="100"/>
    </location>
</feature>
<keyword evidence="5 8" id="KW-1133">Transmembrane helix</keyword>
<keyword evidence="6 8" id="KW-0472">Membrane</keyword>
<gene>
    <name evidence="10" type="ORF">GCM10011492_08290</name>
</gene>
<keyword evidence="4" id="KW-0125">Carotenoid biosynthesis</keyword>
<dbReference type="AlphaFoldDB" id="A0A916WQQ8"/>
<comment type="pathway">
    <text evidence="2">Carotenoid biosynthesis.</text>
</comment>
<reference evidence="10" key="1">
    <citation type="journal article" date="2014" name="Int. J. Syst. Evol. Microbiol.">
        <title>Complete genome sequence of Corynebacterium casei LMG S-19264T (=DSM 44701T), isolated from a smear-ripened cheese.</title>
        <authorList>
            <consortium name="US DOE Joint Genome Institute (JGI-PGF)"/>
            <person name="Walter F."/>
            <person name="Albersmeier A."/>
            <person name="Kalinowski J."/>
            <person name="Ruckert C."/>
        </authorList>
    </citation>
    <scope>NUCLEOTIDE SEQUENCE</scope>
    <source>
        <strain evidence="10">CGMCC 1.15085</strain>
    </source>
</reference>
<dbReference type="GO" id="GO:0016117">
    <property type="term" value="P:carotenoid biosynthetic process"/>
    <property type="evidence" value="ECO:0007669"/>
    <property type="project" value="UniProtKB-KW"/>
</dbReference>
<evidence type="ECO:0000259" key="9">
    <source>
        <dbReference type="Pfam" id="PF18916"/>
    </source>
</evidence>
<organism evidence="10 11">
    <name type="scientific">Flexivirga endophytica</name>
    <dbReference type="NCBI Taxonomy" id="1849103"/>
    <lineage>
        <taxon>Bacteria</taxon>
        <taxon>Bacillati</taxon>
        <taxon>Actinomycetota</taxon>
        <taxon>Actinomycetes</taxon>
        <taxon>Micrococcales</taxon>
        <taxon>Dermacoccaceae</taxon>
        <taxon>Flexivirga</taxon>
    </lineage>
</organism>
<dbReference type="EMBL" id="BMHI01000001">
    <property type="protein sequence ID" value="GGB20699.1"/>
    <property type="molecule type" value="Genomic_DNA"/>
</dbReference>
<keyword evidence="7" id="KW-0413">Isomerase</keyword>
<dbReference type="InterPro" id="IPR017825">
    <property type="entry name" value="Lycopene_cyclase_dom"/>
</dbReference>
<evidence type="ECO:0000256" key="3">
    <source>
        <dbReference type="ARBA" id="ARBA00022692"/>
    </source>
</evidence>
<evidence type="ECO:0000256" key="6">
    <source>
        <dbReference type="ARBA" id="ARBA00023136"/>
    </source>
</evidence>
<dbReference type="Pfam" id="PF18916">
    <property type="entry name" value="Lycopene_cyc"/>
    <property type="match status" value="1"/>
</dbReference>
<keyword evidence="11" id="KW-1185">Reference proteome</keyword>
<sequence>MRHLAYAAVLVACLALTVPLVPAFRLTRMHRLPLLLSAIACGATPFVIWDMWAAHAGQWHFDGGQVLSVRLLGLPLEEWFFFLVIPFAAIASYEAVGALMQRRRRR</sequence>
<evidence type="ECO:0000256" key="8">
    <source>
        <dbReference type="SAM" id="Phobius"/>
    </source>
</evidence>
<reference evidence="10" key="2">
    <citation type="submission" date="2020-09" db="EMBL/GenBank/DDBJ databases">
        <authorList>
            <person name="Sun Q."/>
            <person name="Zhou Y."/>
        </authorList>
    </citation>
    <scope>NUCLEOTIDE SEQUENCE</scope>
    <source>
        <strain evidence="10">CGMCC 1.15085</strain>
    </source>
</reference>
<evidence type="ECO:0000313" key="11">
    <source>
        <dbReference type="Proteomes" id="UP000636793"/>
    </source>
</evidence>
<evidence type="ECO:0000313" key="10">
    <source>
        <dbReference type="EMBL" id="GGB20699.1"/>
    </source>
</evidence>
<comment type="caution">
    <text evidence="10">The sequence shown here is derived from an EMBL/GenBank/DDBJ whole genome shotgun (WGS) entry which is preliminary data.</text>
</comment>
<evidence type="ECO:0000256" key="2">
    <source>
        <dbReference type="ARBA" id="ARBA00004829"/>
    </source>
</evidence>
<evidence type="ECO:0000256" key="1">
    <source>
        <dbReference type="ARBA" id="ARBA00004141"/>
    </source>
</evidence>
<name>A0A916WQQ8_9MICO</name>
<dbReference type="GO" id="GO:0016872">
    <property type="term" value="F:intramolecular lyase activity"/>
    <property type="evidence" value="ECO:0007669"/>
    <property type="project" value="InterPro"/>
</dbReference>
<dbReference type="NCBIfam" id="TIGR03462">
    <property type="entry name" value="CarR_dom_SF"/>
    <property type="match status" value="1"/>
</dbReference>
<dbReference type="Proteomes" id="UP000636793">
    <property type="component" value="Unassembled WGS sequence"/>
</dbReference>
<protein>
    <recommendedName>
        <fullName evidence="9">Lycopene cyclase domain-containing protein</fullName>
    </recommendedName>
</protein>